<evidence type="ECO:0000256" key="3">
    <source>
        <dbReference type="ARBA" id="ARBA00022723"/>
    </source>
</evidence>
<evidence type="ECO:0000313" key="9">
    <source>
        <dbReference type="Proteomes" id="UP000565745"/>
    </source>
</evidence>
<dbReference type="GO" id="GO:0005506">
    <property type="term" value="F:iron ion binding"/>
    <property type="evidence" value="ECO:0007669"/>
    <property type="project" value="InterPro"/>
</dbReference>
<dbReference type="SUPFAM" id="SSF48264">
    <property type="entry name" value="Cytochrome P450"/>
    <property type="match status" value="1"/>
</dbReference>
<comment type="similarity">
    <text evidence="1">Belongs to the cytochrome P450 family.</text>
</comment>
<evidence type="ECO:0000256" key="6">
    <source>
        <dbReference type="ARBA" id="ARBA00023033"/>
    </source>
</evidence>
<protein>
    <submittedName>
        <fullName evidence="8">Cytochrome P450</fullName>
    </submittedName>
</protein>
<evidence type="ECO:0000256" key="4">
    <source>
        <dbReference type="ARBA" id="ARBA00023002"/>
    </source>
</evidence>
<sequence length="453" mass="51737">MTTPDLPPKPPSRPDRVSLWRYAKLFRADILSAQPARLYRAWMAEFRTPFFRSYLINQPELVKTVLKDRPDDFPKSERVSEGLRPLLGNSVFTTNGEAWKRQRRIIDPAFEGGRLRETFPAMWDAAEAAASRLAEHDGQVIEIEAQTSHAAADVIFRTLFSIPIEHHLARAVFEEFRVYQRSQPLMNIGAFVPLPKWMPRFFSKGTKVSAKKIRSLITRLTRDRMGQIEAGTAPDDLATKIMTTTDPVTGDVFDEEEMADHVAIFFLAGHETSASALAWTLYLMATHPDWQDKLAQEAQALDSCDFSVMSKLRLSRDVFREVLRLYPPVPMMVREAACPEHFRERDVKKGSQIVISPWHLHRQERLWNNPDGFDPTRWQTENGQKCSREAYVPFSAGARVCTGAGFAMVEGPLILSRILRDFRVTADPARVPVPVAHLTVRSDKGIWLRLERR</sequence>
<keyword evidence="4" id="KW-0560">Oxidoreductase</keyword>
<evidence type="ECO:0000313" key="8">
    <source>
        <dbReference type="EMBL" id="MBB4173906.1"/>
    </source>
</evidence>
<dbReference type="PANTHER" id="PTHR24291:SF50">
    <property type="entry name" value="BIFUNCTIONAL ALBAFLAVENONE MONOOXYGENASE_TERPENE SYNTHASE"/>
    <property type="match status" value="1"/>
</dbReference>
<dbReference type="PRINTS" id="PR00463">
    <property type="entry name" value="EP450I"/>
</dbReference>
<evidence type="ECO:0000256" key="7">
    <source>
        <dbReference type="PIRSR" id="PIRSR602401-1"/>
    </source>
</evidence>
<evidence type="ECO:0000256" key="1">
    <source>
        <dbReference type="ARBA" id="ARBA00010617"/>
    </source>
</evidence>
<dbReference type="PANTHER" id="PTHR24291">
    <property type="entry name" value="CYTOCHROME P450 FAMILY 4"/>
    <property type="match status" value="1"/>
</dbReference>
<keyword evidence="2 7" id="KW-0349">Heme</keyword>
<dbReference type="Pfam" id="PF00067">
    <property type="entry name" value="p450"/>
    <property type="match status" value="1"/>
</dbReference>
<dbReference type="InterPro" id="IPR036396">
    <property type="entry name" value="Cyt_P450_sf"/>
</dbReference>
<dbReference type="Gene3D" id="1.10.630.10">
    <property type="entry name" value="Cytochrome P450"/>
    <property type="match status" value="1"/>
</dbReference>
<dbReference type="InterPro" id="IPR002401">
    <property type="entry name" value="Cyt_P450_E_grp-I"/>
</dbReference>
<dbReference type="GO" id="GO:0016705">
    <property type="term" value="F:oxidoreductase activity, acting on paired donors, with incorporation or reduction of molecular oxygen"/>
    <property type="evidence" value="ECO:0007669"/>
    <property type="project" value="InterPro"/>
</dbReference>
<name>A0A7W6M7L6_9RHOB</name>
<keyword evidence="5 7" id="KW-0408">Iron</keyword>
<dbReference type="AlphaFoldDB" id="A0A7W6M7L6"/>
<keyword evidence="6" id="KW-0503">Monooxygenase</keyword>
<dbReference type="EMBL" id="JACIFU010000002">
    <property type="protein sequence ID" value="MBB4173906.1"/>
    <property type="molecule type" value="Genomic_DNA"/>
</dbReference>
<proteinExistence type="inferred from homology"/>
<feature type="binding site" description="axial binding residue" evidence="7">
    <location>
        <position position="401"/>
    </location>
    <ligand>
        <name>heme</name>
        <dbReference type="ChEBI" id="CHEBI:30413"/>
    </ligand>
    <ligandPart>
        <name>Fe</name>
        <dbReference type="ChEBI" id="CHEBI:18248"/>
    </ligandPart>
</feature>
<evidence type="ECO:0000256" key="5">
    <source>
        <dbReference type="ARBA" id="ARBA00023004"/>
    </source>
</evidence>
<dbReference type="OrthoDB" id="9764248at2"/>
<dbReference type="GO" id="GO:0004497">
    <property type="term" value="F:monooxygenase activity"/>
    <property type="evidence" value="ECO:0007669"/>
    <property type="project" value="UniProtKB-KW"/>
</dbReference>
<accession>A0A7W6M7L6</accession>
<dbReference type="RefSeq" id="WP_037969306.1">
    <property type="nucleotide sequence ID" value="NZ_JACIFU010000002.1"/>
</dbReference>
<reference evidence="8 9" key="1">
    <citation type="submission" date="2020-08" db="EMBL/GenBank/DDBJ databases">
        <title>Genomic Encyclopedia of Type Strains, Phase IV (KMG-IV): sequencing the most valuable type-strain genomes for metagenomic binning, comparative biology and taxonomic classification.</title>
        <authorList>
            <person name="Goeker M."/>
        </authorList>
    </citation>
    <scope>NUCLEOTIDE SEQUENCE [LARGE SCALE GENOMIC DNA]</scope>
    <source>
        <strain evidence="8 9">DSM 101015</strain>
    </source>
</reference>
<organism evidence="8 9">
    <name type="scientific">Sulfitobacter noctilucicola</name>
    <dbReference type="NCBI Taxonomy" id="1342301"/>
    <lineage>
        <taxon>Bacteria</taxon>
        <taxon>Pseudomonadati</taxon>
        <taxon>Pseudomonadota</taxon>
        <taxon>Alphaproteobacteria</taxon>
        <taxon>Rhodobacterales</taxon>
        <taxon>Roseobacteraceae</taxon>
        <taxon>Sulfitobacter</taxon>
    </lineage>
</organism>
<keyword evidence="9" id="KW-1185">Reference proteome</keyword>
<dbReference type="InterPro" id="IPR050196">
    <property type="entry name" value="Cytochrome_P450_Monoox"/>
</dbReference>
<comment type="cofactor">
    <cofactor evidence="7">
        <name>heme</name>
        <dbReference type="ChEBI" id="CHEBI:30413"/>
    </cofactor>
</comment>
<dbReference type="PRINTS" id="PR00385">
    <property type="entry name" value="P450"/>
</dbReference>
<gene>
    <name evidence="8" type="ORF">GGR93_001679</name>
</gene>
<comment type="caution">
    <text evidence="8">The sequence shown here is derived from an EMBL/GenBank/DDBJ whole genome shotgun (WGS) entry which is preliminary data.</text>
</comment>
<evidence type="ECO:0000256" key="2">
    <source>
        <dbReference type="ARBA" id="ARBA00022617"/>
    </source>
</evidence>
<dbReference type="Proteomes" id="UP000565745">
    <property type="component" value="Unassembled WGS sequence"/>
</dbReference>
<dbReference type="GO" id="GO:0020037">
    <property type="term" value="F:heme binding"/>
    <property type="evidence" value="ECO:0007669"/>
    <property type="project" value="InterPro"/>
</dbReference>
<dbReference type="InterPro" id="IPR001128">
    <property type="entry name" value="Cyt_P450"/>
</dbReference>
<keyword evidence="3 7" id="KW-0479">Metal-binding</keyword>